<protein>
    <submittedName>
        <fullName evidence="2">Uncharacterized protein</fullName>
    </submittedName>
</protein>
<evidence type="ECO:0000313" key="2">
    <source>
        <dbReference type="EMBL" id="KAK9921751.1"/>
    </source>
</evidence>
<dbReference type="AlphaFoldDB" id="A0AAW1WAQ9"/>
<dbReference type="EMBL" id="JBEDUW010000006">
    <property type="protein sequence ID" value="KAK9921751.1"/>
    <property type="molecule type" value="Genomic_DNA"/>
</dbReference>
<feature type="transmembrane region" description="Helical" evidence="1">
    <location>
        <begin position="97"/>
        <end position="121"/>
    </location>
</feature>
<feature type="transmembrane region" description="Helical" evidence="1">
    <location>
        <begin position="14"/>
        <end position="37"/>
    </location>
</feature>
<organism evidence="2 3">
    <name type="scientific">Rubus argutus</name>
    <name type="common">Southern blackberry</name>
    <dbReference type="NCBI Taxonomy" id="59490"/>
    <lineage>
        <taxon>Eukaryota</taxon>
        <taxon>Viridiplantae</taxon>
        <taxon>Streptophyta</taxon>
        <taxon>Embryophyta</taxon>
        <taxon>Tracheophyta</taxon>
        <taxon>Spermatophyta</taxon>
        <taxon>Magnoliopsida</taxon>
        <taxon>eudicotyledons</taxon>
        <taxon>Gunneridae</taxon>
        <taxon>Pentapetalae</taxon>
        <taxon>rosids</taxon>
        <taxon>fabids</taxon>
        <taxon>Rosales</taxon>
        <taxon>Rosaceae</taxon>
        <taxon>Rosoideae</taxon>
        <taxon>Rosoideae incertae sedis</taxon>
        <taxon>Rubus</taxon>
    </lineage>
</organism>
<keyword evidence="1" id="KW-1133">Transmembrane helix</keyword>
<proteinExistence type="predicted"/>
<accession>A0AAW1WAQ9</accession>
<name>A0AAW1WAQ9_RUBAR</name>
<keyword evidence="1" id="KW-0812">Transmembrane</keyword>
<dbReference type="Proteomes" id="UP001457282">
    <property type="component" value="Unassembled WGS sequence"/>
</dbReference>
<sequence>MVDWIFSFENANTWFHSGVCFLLKVLCLSLVIAELHFYVRVTASSYRVCWKIFGFNNSNIEIKHLLNKVISTCSSFAANPSSSTAQSLHVAIRSPSWGFGVLQFVVLWGLGAACEFILASVDASLLEENLYKKSSVTSCVCLVGNSTN</sequence>
<evidence type="ECO:0000313" key="3">
    <source>
        <dbReference type="Proteomes" id="UP001457282"/>
    </source>
</evidence>
<keyword evidence="3" id="KW-1185">Reference proteome</keyword>
<reference evidence="2 3" key="1">
    <citation type="journal article" date="2023" name="G3 (Bethesda)">
        <title>A chromosome-length genome assembly and annotation of blackberry (Rubus argutus, cv. 'Hillquist').</title>
        <authorList>
            <person name="Bruna T."/>
            <person name="Aryal R."/>
            <person name="Dudchenko O."/>
            <person name="Sargent D.J."/>
            <person name="Mead D."/>
            <person name="Buti M."/>
            <person name="Cavallini A."/>
            <person name="Hytonen T."/>
            <person name="Andres J."/>
            <person name="Pham M."/>
            <person name="Weisz D."/>
            <person name="Mascagni F."/>
            <person name="Usai G."/>
            <person name="Natali L."/>
            <person name="Bassil N."/>
            <person name="Fernandez G.E."/>
            <person name="Lomsadze A."/>
            <person name="Armour M."/>
            <person name="Olukolu B."/>
            <person name="Poorten T."/>
            <person name="Britton C."/>
            <person name="Davik J."/>
            <person name="Ashrafi H."/>
            <person name="Aiden E.L."/>
            <person name="Borodovsky M."/>
            <person name="Worthington M."/>
        </authorList>
    </citation>
    <scope>NUCLEOTIDE SEQUENCE [LARGE SCALE GENOMIC DNA]</scope>
    <source>
        <strain evidence="2">PI 553951</strain>
    </source>
</reference>
<comment type="caution">
    <text evidence="2">The sequence shown here is derived from an EMBL/GenBank/DDBJ whole genome shotgun (WGS) entry which is preliminary data.</text>
</comment>
<gene>
    <name evidence="2" type="ORF">M0R45_030248</name>
</gene>
<evidence type="ECO:0000256" key="1">
    <source>
        <dbReference type="SAM" id="Phobius"/>
    </source>
</evidence>
<keyword evidence="1" id="KW-0472">Membrane</keyword>